<name>A0A9D9HUR4_9BACT</name>
<accession>A0A9D9HUR4</accession>
<reference evidence="4" key="2">
    <citation type="journal article" date="2021" name="PeerJ">
        <title>Extensive microbial diversity within the chicken gut microbiome revealed by metagenomics and culture.</title>
        <authorList>
            <person name="Gilroy R."/>
            <person name="Ravi A."/>
            <person name="Getino M."/>
            <person name="Pursley I."/>
            <person name="Horton D.L."/>
            <person name="Alikhan N.F."/>
            <person name="Baker D."/>
            <person name="Gharbi K."/>
            <person name="Hall N."/>
            <person name="Watson M."/>
            <person name="Adriaenssens E.M."/>
            <person name="Foster-Nyarko E."/>
            <person name="Jarju S."/>
            <person name="Secka A."/>
            <person name="Antonio M."/>
            <person name="Oren A."/>
            <person name="Chaudhuri R.R."/>
            <person name="La Ragione R."/>
            <person name="Hildebrand F."/>
            <person name="Pallen M.J."/>
        </authorList>
    </citation>
    <scope>NUCLEOTIDE SEQUENCE</scope>
    <source>
        <strain evidence="4">G3-3990</strain>
    </source>
</reference>
<dbReference type="GO" id="GO:0016491">
    <property type="term" value="F:oxidoreductase activity"/>
    <property type="evidence" value="ECO:0007669"/>
    <property type="project" value="InterPro"/>
</dbReference>
<keyword evidence="2" id="KW-0288">FMN</keyword>
<evidence type="ECO:0000259" key="3">
    <source>
        <dbReference type="Pfam" id="PF03358"/>
    </source>
</evidence>
<dbReference type="PANTHER" id="PTHR43278">
    <property type="entry name" value="NAD(P)H-DEPENDENT FMN-CONTAINING OXIDOREDUCTASE YWQN-RELATED"/>
    <property type="match status" value="1"/>
</dbReference>
<evidence type="ECO:0000256" key="1">
    <source>
        <dbReference type="ARBA" id="ARBA00022630"/>
    </source>
</evidence>
<dbReference type="InterPro" id="IPR005025">
    <property type="entry name" value="FMN_Rdtase-like_dom"/>
</dbReference>
<evidence type="ECO:0000256" key="2">
    <source>
        <dbReference type="ARBA" id="ARBA00022643"/>
    </source>
</evidence>
<evidence type="ECO:0000313" key="4">
    <source>
        <dbReference type="EMBL" id="MBO8460253.1"/>
    </source>
</evidence>
<dbReference type="SUPFAM" id="SSF52218">
    <property type="entry name" value="Flavoproteins"/>
    <property type="match status" value="1"/>
</dbReference>
<dbReference type="EMBL" id="JADIMG010000079">
    <property type="protein sequence ID" value="MBO8460253.1"/>
    <property type="molecule type" value="Genomic_DNA"/>
</dbReference>
<comment type="caution">
    <text evidence="4">The sequence shown here is derived from an EMBL/GenBank/DDBJ whole genome shotgun (WGS) entry which is preliminary data.</text>
</comment>
<keyword evidence="1" id="KW-0285">Flavoprotein</keyword>
<gene>
    <name evidence="4" type="ORF">IAA73_07980</name>
</gene>
<dbReference type="Gene3D" id="3.40.50.360">
    <property type="match status" value="1"/>
</dbReference>
<feature type="domain" description="NADPH-dependent FMN reductase-like" evidence="3">
    <location>
        <begin position="1"/>
        <end position="151"/>
    </location>
</feature>
<evidence type="ECO:0000313" key="5">
    <source>
        <dbReference type="Proteomes" id="UP000823641"/>
    </source>
</evidence>
<dbReference type="AlphaFoldDB" id="A0A9D9HUR4"/>
<dbReference type="Pfam" id="PF03358">
    <property type="entry name" value="FMN_red"/>
    <property type="match status" value="1"/>
</dbReference>
<sequence length="206" mass="22926">MKVLLINGSPNKNGCTYTALHEVETTLNDNGIETELIYLGKQPIPGCIACMNCLSTGHCFHKDIVQDIQMRLDEFDGIIIGSPVYYSAPTGQLVSFLNRLFFSTEKRMAGKVGAAVVSCRRGGASATFEQINQYFTISNMPIVASQYWNSVHGRTPDDVLKDKEGLQTMRTLGKNMAWLLKSIEAGRQNGIEKPVYEPRVRTNFIQ</sequence>
<dbReference type="Proteomes" id="UP000823641">
    <property type="component" value="Unassembled WGS sequence"/>
</dbReference>
<dbReference type="InterPro" id="IPR051796">
    <property type="entry name" value="ISF_SsuE-like"/>
</dbReference>
<protein>
    <submittedName>
        <fullName evidence="4">Flavodoxin family protein</fullName>
    </submittedName>
</protein>
<organism evidence="4 5">
    <name type="scientific">Candidatus Gallipaludibacter merdavium</name>
    <dbReference type="NCBI Taxonomy" id="2840839"/>
    <lineage>
        <taxon>Bacteria</taxon>
        <taxon>Pseudomonadati</taxon>
        <taxon>Bacteroidota</taxon>
        <taxon>Bacteroidia</taxon>
        <taxon>Bacteroidales</taxon>
        <taxon>Candidatus Gallipaludibacter</taxon>
    </lineage>
</organism>
<dbReference type="PANTHER" id="PTHR43278:SF4">
    <property type="entry name" value="NAD(P)H-DEPENDENT FMN-CONTAINING OXIDOREDUCTASE YWQN-RELATED"/>
    <property type="match status" value="1"/>
</dbReference>
<proteinExistence type="predicted"/>
<dbReference type="InterPro" id="IPR029039">
    <property type="entry name" value="Flavoprotein-like_sf"/>
</dbReference>
<reference evidence="4" key="1">
    <citation type="submission" date="2020-10" db="EMBL/GenBank/DDBJ databases">
        <authorList>
            <person name="Gilroy R."/>
        </authorList>
    </citation>
    <scope>NUCLEOTIDE SEQUENCE</scope>
    <source>
        <strain evidence="4">G3-3990</strain>
    </source>
</reference>